<dbReference type="Gene3D" id="3.40.50.1820">
    <property type="entry name" value="alpha/beta hydrolase"/>
    <property type="match status" value="1"/>
</dbReference>
<evidence type="ECO:0000259" key="1">
    <source>
        <dbReference type="Pfam" id="PF00561"/>
    </source>
</evidence>
<proteinExistence type="predicted"/>
<evidence type="ECO:0000313" key="2">
    <source>
        <dbReference type="EMBL" id="HJB08977.1"/>
    </source>
</evidence>
<gene>
    <name evidence="2" type="ORF">H9786_00370</name>
</gene>
<dbReference type="Pfam" id="PF00561">
    <property type="entry name" value="Abhydrolase_1"/>
    <property type="match status" value="1"/>
</dbReference>
<organism evidence="2 3">
    <name type="scientific">Candidatus Brachybacterium merdavium</name>
    <dbReference type="NCBI Taxonomy" id="2838513"/>
    <lineage>
        <taxon>Bacteria</taxon>
        <taxon>Bacillati</taxon>
        <taxon>Actinomycetota</taxon>
        <taxon>Actinomycetes</taxon>
        <taxon>Micrococcales</taxon>
        <taxon>Dermabacteraceae</taxon>
        <taxon>Brachybacterium</taxon>
    </lineage>
</organism>
<dbReference type="PANTHER" id="PTHR43433:SF5">
    <property type="entry name" value="AB HYDROLASE-1 DOMAIN-CONTAINING PROTEIN"/>
    <property type="match status" value="1"/>
</dbReference>
<dbReference type="InterPro" id="IPR000073">
    <property type="entry name" value="AB_hydrolase_1"/>
</dbReference>
<protein>
    <submittedName>
        <fullName evidence="2">Alpha/beta hydrolase</fullName>
    </submittedName>
</protein>
<dbReference type="EMBL" id="DWZH01000006">
    <property type="protein sequence ID" value="HJB08977.1"/>
    <property type="molecule type" value="Genomic_DNA"/>
</dbReference>
<feature type="domain" description="AB hydrolase-1" evidence="1">
    <location>
        <begin position="21"/>
        <end position="142"/>
    </location>
</feature>
<dbReference type="Proteomes" id="UP000823823">
    <property type="component" value="Unassembled WGS sequence"/>
</dbReference>
<sequence length="272" mass="29736">MPVLDTGDGAIHYQVHGHGRALVLVHAISAGMGMWDAQVERFSQEHRVIVFDARGVGRSAPIRGWRGIRDRMADDIAELLDELGIDHASICGVSFGGVIAQHFALRHPGRVERLAVVDAYSDTRPLTVQRAVWLASVYSGAVTNLLPARALSAIMRQQYRRWPAAADYLSRAVQDLRPLDALKTRLAINLVNYPPALNTGAFPVLGVVGESSWPRSRTFMQEMDSAVPRMQLVEVAESSDPTPLCRPDVFNEILADFLSGRPVAARPGITVG</sequence>
<dbReference type="PANTHER" id="PTHR43433">
    <property type="entry name" value="HYDROLASE, ALPHA/BETA FOLD FAMILY PROTEIN"/>
    <property type="match status" value="1"/>
</dbReference>
<comment type="caution">
    <text evidence="2">The sequence shown here is derived from an EMBL/GenBank/DDBJ whole genome shotgun (WGS) entry which is preliminary data.</text>
</comment>
<name>A0A9D2RNJ6_9MICO</name>
<dbReference type="PRINTS" id="PR00111">
    <property type="entry name" value="ABHYDROLASE"/>
</dbReference>
<dbReference type="InterPro" id="IPR029058">
    <property type="entry name" value="AB_hydrolase_fold"/>
</dbReference>
<keyword evidence="2" id="KW-0378">Hydrolase</keyword>
<accession>A0A9D2RNJ6</accession>
<evidence type="ECO:0000313" key="3">
    <source>
        <dbReference type="Proteomes" id="UP000823823"/>
    </source>
</evidence>
<dbReference type="SUPFAM" id="SSF53474">
    <property type="entry name" value="alpha/beta-Hydrolases"/>
    <property type="match status" value="1"/>
</dbReference>
<dbReference type="AlphaFoldDB" id="A0A9D2RNJ6"/>
<dbReference type="InterPro" id="IPR050471">
    <property type="entry name" value="AB_hydrolase"/>
</dbReference>
<reference evidence="2" key="1">
    <citation type="journal article" date="2021" name="PeerJ">
        <title>Extensive microbial diversity within the chicken gut microbiome revealed by metagenomics and culture.</title>
        <authorList>
            <person name="Gilroy R."/>
            <person name="Ravi A."/>
            <person name="Getino M."/>
            <person name="Pursley I."/>
            <person name="Horton D.L."/>
            <person name="Alikhan N.F."/>
            <person name="Baker D."/>
            <person name="Gharbi K."/>
            <person name="Hall N."/>
            <person name="Watson M."/>
            <person name="Adriaenssens E.M."/>
            <person name="Foster-Nyarko E."/>
            <person name="Jarju S."/>
            <person name="Secka A."/>
            <person name="Antonio M."/>
            <person name="Oren A."/>
            <person name="Chaudhuri R.R."/>
            <person name="La Ragione R."/>
            <person name="Hildebrand F."/>
            <person name="Pallen M.J."/>
        </authorList>
    </citation>
    <scope>NUCLEOTIDE SEQUENCE</scope>
    <source>
        <strain evidence="2">ChiHjej13B12-24818</strain>
    </source>
</reference>
<dbReference type="GO" id="GO:0016787">
    <property type="term" value="F:hydrolase activity"/>
    <property type="evidence" value="ECO:0007669"/>
    <property type="project" value="UniProtKB-KW"/>
</dbReference>
<reference evidence="2" key="2">
    <citation type="submission" date="2021-04" db="EMBL/GenBank/DDBJ databases">
        <authorList>
            <person name="Gilroy R."/>
        </authorList>
    </citation>
    <scope>NUCLEOTIDE SEQUENCE</scope>
    <source>
        <strain evidence="2">ChiHjej13B12-24818</strain>
    </source>
</reference>